<gene>
    <name evidence="1" type="ORF">NCTC12722_01055</name>
</gene>
<sequence>MKSDSNVGMLLSETIMAELERAAIDSKRGQKRLETLNRLKTACDDIASGKAADYADKVGADSTLFKIQPRRINSVSVGEYIKIRRQTAKGQDGAKLWPGPNASTLRADENLKKYLDARRIEANGFQKKRHPNHPRARSVEAIISKIPDQGDRHLIMTEIEKGRAAQRKLRLAVEAVPKLWAVDLDAVIDGSAAAMRGSASELTDDDRLALRRLLMKLTSNAELRQFDLIYDKVRVKMSDGTGAALISKDELALLRSLAKVGA</sequence>
<accession>A0A380W4T5</accession>
<dbReference type="OrthoDB" id="9961627at2"/>
<dbReference type="Proteomes" id="UP000254343">
    <property type="component" value="Unassembled WGS sequence"/>
</dbReference>
<reference evidence="1 2" key="1">
    <citation type="submission" date="2018-06" db="EMBL/GenBank/DDBJ databases">
        <authorList>
            <consortium name="Pathogen Informatics"/>
            <person name="Doyle S."/>
        </authorList>
    </citation>
    <scope>NUCLEOTIDE SEQUENCE [LARGE SCALE GENOMIC DNA]</scope>
    <source>
        <strain evidence="1 2">NCTC12722</strain>
    </source>
</reference>
<protein>
    <submittedName>
        <fullName evidence="1">Uncharacterized protein</fullName>
    </submittedName>
</protein>
<proteinExistence type="predicted"/>
<name>A0A380W4T5_AFIFE</name>
<dbReference type="AlphaFoldDB" id="A0A380W4T5"/>
<evidence type="ECO:0000313" key="2">
    <source>
        <dbReference type="Proteomes" id="UP000254343"/>
    </source>
</evidence>
<organism evidence="1 2">
    <name type="scientific">Afipia felis</name>
    <name type="common">Cat scratch disease bacillus</name>
    <dbReference type="NCBI Taxonomy" id="1035"/>
    <lineage>
        <taxon>Bacteria</taxon>
        <taxon>Pseudomonadati</taxon>
        <taxon>Pseudomonadota</taxon>
        <taxon>Alphaproteobacteria</taxon>
        <taxon>Hyphomicrobiales</taxon>
        <taxon>Nitrobacteraceae</taxon>
        <taxon>Afipia</taxon>
    </lineage>
</organism>
<dbReference type="EMBL" id="UIGB01000001">
    <property type="protein sequence ID" value="SUU83876.1"/>
    <property type="molecule type" value="Genomic_DNA"/>
</dbReference>
<evidence type="ECO:0000313" key="1">
    <source>
        <dbReference type="EMBL" id="SUU83876.1"/>
    </source>
</evidence>
<dbReference type="RefSeq" id="WP_002718655.1">
    <property type="nucleotide sequence ID" value="NZ_UFSI01000001.1"/>
</dbReference>